<dbReference type="Gene3D" id="2.170.130.10">
    <property type="entry name" value="TonB-dependent receptor, plug domain"/>
    <property type="match status" value="1"/>
</dbReference>
<keyword evidence="1" id="KW-0472">Membrane</keyword>
<evidence type="ECO:0000313" key="3">
    <source>
        <dbReference type="EMBL" id="SMC89712.1"/>
    </source>
</evidence>
<evidence type="ECO:0000256" key="1">
    <source>
        <dbReference type="PROSITE-ProRule" id="PRU01360"/>
    </source>
</evidence>
<dbReference type="InterPro" id="IPR008969">
    <property type="entry name" value="CarboxyPept-like_regulatory"/>
</dbReference>
<name>A0A1W2CXT5_9SPHI</name>
<dbReference type="InterPro" id="IPR023996">
    <property type="entry name" value="TonB-dep_OMP_SusC/RagA"/>
</dbReference>
<protein>
    <submittedName>
        <fullName evidence="3">TonB-linked outer membrane protein, SusC/RagA family</fullName>
    </submittedName>
</protein>
<accession>A0A1W2CXT5</accession>
<keyword evidence="1" id="KW-0812">Transmembrane</keyword>
<organism evidence="3 4">
    <name type="scientific">Pedobacter nyackensis</name>
    <dbReference type="NCBI Taxonomy" id="475255"/>
    <lineage>
        <taxon>Bacteria</taxon>
        <taxon>Pseudomonadati</taxon>
        <taxon>Bacteroidota</taxon>
        <taxon>Sphingobacteriia</taxon>
        <taxon>Sphingobacteriales</taxon>
        <taxon>Sphingobacteriaceae</taxon>
        <taxon>Pedobacter</taxon>
    </lineage>
</organism>
<proteinExistence type="inferred from homology"/>
<reference evidence="3 4" key="1">
    <citation type="submission" date="2017-04" db="EMBL/GenBank/DDBJ databases">
        <authorList>
            <person name="Afonso C.L."/>
            <person name="Miller P.J."/>
            <person name="Scott M.A."/>
            <person name="Spackman E."/>
            <person name="Goraichik I."/>
            <person name="Dimitrov K.M."/>
            <person name="Suarez D.L."/>
            <person name="Swayne D.E."/>
        </authorList>
    </citation>
    <scope>NUCLEOTIDE SEQUENCE [LARGE SCALE GENOMIC DNA]</scope>
    <source>
        <strain evidence="3 4">DSM 19625</strain>
    </source>
</reference>
<dbReference type="EMBL" id="FWYB01000005">
    <property type="protein sequence ID" value="SMC89712.1"/>
    <property type="molecule type" value="Genomic_DNA"/>
</dbReference>
<dbReference type="NCBIfam" id="TIGR04056">
    <property type="entry name" value="OMP_RagA_SusC"/>
    <property type="match status" value="1"/>
</dbReference>
<dbReference type="InterPro" id="IPR023997">
    <property type="entry name" value="TonB-dep_OMP_SusC/RagA_CS"/>
</dbReference>
<dbReference type="STRING" id="475255.SAMN04488101_10519"/>
<comment type="subcellular location">
    <subcellularLocation>
        <location evidence="1">Cell outer membrane</location>
        <topology evidence="1">Multi-pass membrane protein</topology>
    </subcellularLocation>
</comment>
<dbReference type="AlphaFoldDB" id="A0A1W2CXT5"/>
<sequence>MRGRNLLFQHGFCYSMVLAFALLFQSLMISAVAQATTMRKEKTYSIGFKNEPILKVFIKIENISGLKFSYSQNDIKAVRPIKIAEKQRSIIQLLKELSSESGLNFSISKGLVAVVPKVGFSYPEEETKVVPKTAIDTVVRGSVLDLLKKPLIGVSIYVKGKPNIGTSTDAHGQYSIRVPANSVLVFKMVGFIVSEEPANKSVINVTLKEEEGDLDEVVVTAFGKKQRREAVVGSVTSISAKDLKVPSSNLTTALAGRLAGVIAYQRSGEPGADNANFFVRGVTTFGNGSGNPLILIDNIELTVTDLARLQPDDIESFSVLKDASATALYGARGANGVIFVTTKQGKEGTAQFSFRVENSVSAPTKKLDIADPITHMELYTEAQLTRDPLAKLLYSQNKIDHTKDGDNPVVYPATSWTDLLFKDRTTNQRANLSVRGGGKVAQYYVAGSYNLDNGTLKVDKRNNFNTNVKLSTYQLRSNVNIQLSPQTELVVRFSGFFDDYNGPADGGSGVYKKALRTSPSLFAPYYAPDAANIAAQHILFGNYRSGSSFYINPYADLLRGYKDYSQSRMLAQLELNQKLSVITEGLNFKGLFSTNRYSYFDVVRAYGSYYYGISTYDKLNNVYALNWLNELQGPTAHEDIRPFGGSRDVNTNLYAQATLDYSRLFNEKHNVGATLIYTMQQSLFTTNDFSVQASLPRRNIGLSGRASYAYDNRYFAEFNFGYNGSERFYKDKQFGFFPTLGLGWVISNEKFWKSSFINKLKLRGSYGLVGNDRIGRDQDRFFYLSSVNLANGGRGASFGFDNSYFKPGVSIDRYPNLLITWEKSYQKNLAIELSLFNKLNFVGEVYEKRTKNILQDRYSIPTTMGLAVTTLANVGEAKSRGVDLNLDYTENFSGGAWFTIRGSLTFARGEFYKYEEPEYNEKYKLHAGQSISQTFGYIAERLFVDENDVRNSPKQNFGLYQAGDIKYRDINNDGQITSLDQVPIGNPTTPEITYGGGITAGYKNFDFSVFLQGLGRESFFIDTWKTAPFVDYDPDGLNFGRIGENALLKAYAENHWSEENRNIYALWPRLSVVPIANNNQTSTWFMRSGNFLRVKSLEVGYTLPKKLTERLKMKTFRLYFSGTNLLTFSKFKLWDPELGSSGLGYPLQKVFNLGLNINF</sequence>
<dbReference type="Proteomes" id="UP000192678">
    <property type="component" value="Unassembled WGS sequence"/>
</dbReference>
<keyword evidence="1" id="KW-0998">Cell outer membrane</keyword>
<dbReference type="PROSITE" id="PS52016">
    <property type="entry name" value="TONB_DEPENDENT_REC_3"/>
    <property type="match status" value="1"/>
</dbReference>
<dbReference type="Pfam" id="PF07715">
    <property type="entry name" value="Plug"/>
    <property type="match status" value="1"/>
</dbReference>
<comment type="similarity">
    <text evidence="1">Belongs to the TonB-dependent receptor family.</text>
</comment>
<dbReference type="InterPro" id="IPR037066">
    <property type="entry name" value="Plug_dom_sf"/>
</dbReference>
<dbReference type="GO" id="GO:0009279">
    <property type="term" value="C:cell outer membrane"/>
    <property type="evidence" value="ECO:0007669"/>
    <property type="project" value="UniProtKB-SubCell"/>
</dbReference>
<dbReference type="SUPFAM" id="SSF56935">
    <property type="entry name" value="Porins"/>
    <property type="match status" value="1"/>
</dbReference>
<dbReference type="NCBIfam" id="TIGR04057">
    <property type="entry name" value="SusC_RagA_signa"/>
    <property type="match status" value="1"/>
</dbReference>
<dbReference type="SUPFAM" id="SSF49464">
    <property type="entry name" value="Carboxypeptidase regulatory domain-like"/>
    <property type="match status" value="1"/>
</dbReference>
<dbReference type="InterPro" id="IPR012910">
    <property type="entry name" value="Plug_dom"/>
</dbReference>
<dbReference type="FunFam" id="2.170.130.10:FF:000003">
    <property type="entry name" value="SusC/RagA family TonB-linked outer membrane protein"/>
    <property type="match status" value="1"/>
</dbReference>
<feature type="domain" description="TonB-dependent receptor plug" evidence="2">
    <location>
        <begin position="230"/>
        <end position="337"/>
    </location>
</feature>
<keyword evidence="1" id="KW-1134">Transmembrane beta strand</keyword>
<keyword evidence="1" id="KW-0813">Transport</keyword>
<gene>
    <name evidence="3" type="ORF">SAMN04488101_10519</name>
</gene>
<evidence type="ECO:0000313" key="4">
    <source>
        <dbReference type="Proteomes" id="UP000192678"/>
    </source>
</evidence>
<dbReference type="InterPro" id="IPR039426">
    <property type="entry name" value="TonB-dep_rcpt-like"/>
</dbReference>
<dbReference type="OrthoDB" id="721000at2"/>
<evidence type="ECO:0000259" key="2">
    <source>
        <dbReference type="Pfam" id="PF07715"/>
    </source>
</evidence>
<keyword evidence="4" id="KW-1185">Reference proteome</keyword>
<dbReference type="Pfam" id="PF13715">
    <property type="entry name" value="CarbopepD_reg_2"/>
    <property type="match status" value="1"/>
</dbReference>